<dbReference type="EMBL" id="LR134356">
    <property type="protein sequence ID" value="VEG58720.1"/>
    <property type="molecule type" value="Genomic_DNA"/>
</dbReference>
<dbReference type="STRING" id="1791.GCA_001049355_01624"/>
<evidence type="ECO:0000313" key="2">
    <source>
        <dbReference type="Proteomes" id="UP000279306"/>
    </source>
</evidence>
<reference evidence="1 2" key="1">
    <citation type="submission" date="2018-12" db="EMBL/GenBank/DDBJ databases">
        <authorList>
            <consortium name="Pathogen Informatics"/>
        </authorList>
    </citation>
    <scope>NUCLEOTIDE SEQUENCE [LARGE SCALE GENOMIC DNA]</scope>
    <source>
        <strain evidence="1 2">NCTC10437</strain>
    </source>
</reference>
<keyword evidence="2" id="KW-1185">Reference proteome</keyword>
<accession>A0A3S4U2I8</accession>
<dbReference type="KEGG" id="mauu:NCTC10437_05752"/>
<proteinExistence type="predicted"/>
<gene>
    <name evidence="1" type="ORF">NCTC10437_05752</name>
</gene>
<organism evidence="1 2">
    <name type="scientific">Mycolicibacterium aurum</name>
    <name type="common">Mycobacterium aurum</name>
    <dbReference type="NCBI Taxonomy" id="1791"/>
    <lineage>
        <taxon>Bacteria</taxon>
        <taxon>Bacillati</taxon>
        <taxon>Actinomycetota</taxon>
        <taxon>Actinomycetes</taxon>
        <taxon>Mycobacteriales</taxon>
        <taxon>Mycobacteriaceae</taxon>
        <taxon>Mycolicibacterium</taxon>
    </lineage>
</organism>
<protein>
    <submittedName>
        <fullName evidence="1">Putative alanine rich protein</fullName>
    </submittedName>
</protein>
<evidence type="ECO:0000313" key="1">
    <source>
        <dbReference type="EMBL" id="VEG58720.1"/>
    </source>
</evidence>
<name>A0A3S4U2I8_MYCAU</name>
<sequence length="136" mass="13752">MVVATVVVARTVARGPGPTFPASPTASRITVGALPPAAVPSTSFPLTDTQLRAALAEPPSLGALADPGRRASCLTGLRRATDLPVLGGRTLEVAGRPAVVVLLPGATPDQLTAVAVEASCSTVRPGLLAETTLRRR</sequence>
<dbReference type="AlphaFoldDB" id="A0A3S4U2I8"/>
<dbReference type="RefSeq" id="WP_053086826.1">
    <property type="nucleotide sequence ID" value="NZ_CVQQ01000003.1"/>
</dbReference>
<dbReference type="Proteomes" id="UP000279306">
    <property type="component" value="Chromosome"/>
</dbReference>